<evidence type="ECO:0000313" key="4">
    <source>
        <dbReference type="Proteomes" id="UP000194420"/>
    </source>
</evidence>
<dbReference type="EMBL" id="FXWG01000003">
    <property type="protein sequence ID" value="SMQ74419.1"/>
    <property type="molecule type" value="Genomic_DNA"/>
</dbReference>
<keyword evidence="2" id="KW-0472">Membrane</keyword>
<dbReference type="AlphaFoldDB" id="A0A1Y6FI97"/>
<keyword evidence="2" id="KW-1133">Transmembrane helix</keyword>
<dbReference type="Proteomes" id="UP000194420">
    <property type="component" value="Unassembled WGS sequence"/>
</dbReference>
<feature type="region of interest" description="Disordered" evidence="1">
    <location>
        <begin position="1"/>
        <end position="30"/>
    </location>
</feature>
<sequence>MTSDEKRAELREKIEAGEKRNEERALADRARDAAESATEFVKAHPIATIGGAIAIGLAIGAMTKPGRRVARRGGVLATLFADAALAYGMHAIDRAGDLARDGQDKLEDLGESMAASARSARRDTAYFADKAADRTGVAARSASRKAGRTVRNLRSRITH</sequence>
<evidence type="ECO:0000313" key="3">
    <source>
        <dbReference type="EMBL" id="SMQ74419.1"/>
    </source>
</evidence>
<dbReference type="RefSeq" id="WP_086438496.1">
    <property type="nucleotide sequence ID" value="NZ_FXWG01000003.1"/>
</dbReference>
<protein>
    <recommendedName>
        <fullName evidence="5">Membrane-anchored ribosome-binding protein, inhibits growth in stationary phase, ElaB/YqjD/DUF883 family</fullName>
    </recommendedName>
</protein>
<feature type="transmembrane region" description="Helical" evidence="2">
    <location>
        <begin position="43"/>
        <end position="62"/>
    </location>
</feature>
<proteinExistence type="predicted"/>
<feature type="region of interest" description="Disordered" evidence="1">
    <location>
        <begin position="138"/>
        <end position="159"/>
    </location>
</feature>
<feature type="compositionally biased region" description="Basic residues" evidence="1">
    <location>
        <begin position="142"/>
        <end position="159"/>
    </location>
</feature>
<reference evidence="4" key="1">
    <citation type="submission" date="2017-04" db="EMBL/GenBank/DDBJ databases">
        <authorList>
            <person name="Varghese N."/>
            <person name="Submissions S."/>
        </authorList>
    </citation>
    <scope>NUCLEOTIDE SEQUENCE [LARGE SCALE GENOMIC DNA]</scope>
</reference>
<evidence type="ECO:0000256" key="2">
    <source>
        <dbReference type="SAM" id="Phobius"/>
    </source>
</evidence>
<gene>
    <name evidence="3" type="ORF">SAMN06297468_2644</name>
</gene>
<keyword evidence="2" id="KW-0812">Transmembrane</keyword>
<organism evidence="3 4">
    <name type="scientific">Altererythrobacter xiamenensis</name>
    <dbReference type="NCBI Taxonomy" id="1316679"/>
    <lineage>
        <taxon>Bacteria</taxon>
        <taxon>Pseudomonadati</taxon>
        <taxon>Pseudomonadota</taxon>
        <taxon>Alphaproteobacteria</taxon>
        <taxon>Sphingomonadales</taxon>
        <taxon>Erythrobacteraceae</taxon>
        <taxon>Altererythrobacter</taxon>
    </lineage>
</organism>
<dbReference type="OrthoDB" id="7428389at2"/>
<evidence type="ECO:0008006" key="5">
    <source>
        <dbReference type="Google" id="ProtNLM"/>
    </source>
</evidence>
<keyword evidence="4" id="KW-1185">Reference proteome</keyword>
<name>A0A1Y6FI97_9SPHN</name>
<evidence type="ECO:0000256" key="1">
    <source>
        <dbReference type="SAM" id="MobiDB-lite"/>
    </source>
</evidence>
<accession>A0A1Y6FI97</accession>